<reference evidence="2" key="1">
    <citation type="submission" date="2018-01" db="EMBL/GenBank/DDBJ databases">
        <title>An insight into the sialome of Amazonian anophelines.</title>
        <authorList>
            <person name="Ribeiro J.M."/>
            <person name="Scarpassa V."/>
            <person name="Calvo E."/>
        </authorList>
    </citation>
    <scope>NUCLEOTIDE SEQUENCE</scope>
</reference>
<keyword evidence="1" id="KW-1133">Transmembrane helix</keyword>
<dbReference type="EMBL" id="GGFL01011177">
    <property type="protein sequence ID" value="MBW75355.1"/>
    <property type="molecule type" value="Transcribed_RNA"/>
</dbReference>
<name>A0A2M4DCT6_ANODA</name>
<keyword evidence="1" id="KW-0812">Transmembrane</keyword>
<sequence length="89" mass="9190">MMWTLSKSSRLSISAAAAVVTASFAAALRGKMLHLAGPSPPINITSTSTSQRASYGWRGMFVVLFLMFSLSSGDPGVLLLVDTGGGVAL</sequence>
<evidence type="ECO:0000256" key="1">
    <source>
        <dbReference type="SAM" id="Phobius"/>
    </source>
</evidence>
<evidence type="ECO:0000313" key="2">
    <source>
        <dbReference type="EMBL" id="MBW75355.1"/>
    </source>
</evidence>
<keyword evidence="1" id="KW-0472">Membrane</keyword>
<dbReference type="AlphaFoldDB" id="A0A2M4DCT6"/>
<feature type="transmembrane region" description="Helical" evidence="1">
    <location>
        <begin position="60"/>
        <end position="81"/>
    </location>
</feature>
<organism evidence="2">
    <name type="scientific">Anopheles darlingi</name>
    <name type="common">Mosquito</name>
    <dbReference type="NCBI Taxonomy" id="43151"/>
    <lineage>
        <taxon>Eukaryota</taxon>
        <taxon>Metazoa</taxon>
        <taxon>Ecdysozoa</taxon>
        <taxon>Arthropoda</taxon>
        <taxon>Hexapoda</taxon>
        <taxon>Insecta</taxon>
        <taxon>Pterygota</taxon>
        <taxon>Neoptera</taxon>
        <taxon>Endopterygota</taxon>
        <taxon>Diptera</taxon>
        <taxon>Nematocera</taxon>
        <taxon>Culicoidea</taxon>
        <taxon>Culicidae</taxon>
        <taxon>Anophelinae</taxon>
        <taxon>Anopheles</taxon>
    </lineage>
</organism>
<protein>
    <submittedName>
        <fullName evidence="2">Uncharacterized protein</fullName>
    </submittedName>
</protein>
<accession>A0A2M4DCT6</accession>
<proteinExistence type="predicted"/>